<accession>A0ABR2AL34</accession>
<keyword evidence="2" id="KW-1185">Reference proteome</keyword>
<gene>
    <name evidence="1" type="ORF">V6N12_000327</name>
</gene>
<reference evidence="1 2" key="1">
    <citation type="journal article" date="2024" name="G3 (Bethesda)">
        <title>Genome assembly of Hibiscus sabdariffa L. provides insights into metabolisms of medicinal natural products.</title>
        <authorList>
            <person name="Kim T."/>
        </authorList>
    </citation>
    <scope>NUCLEOTIDE SEQUENCE [LARGE SCALE GENOMIC DNA]</scope>
    <source>
        <strain evidence="1">TK-2024</strain>
        <tissue evidence="1">Old leaves</tissue>
    </source>
</reference>
<sequence length="248" mass="27683">MMTSRTLPRLSISIWNCPSIETEVFLCYVVYRRFCFGEWSFSSGDSYEWDRFLKVGEMRSEEASKLLVQTEMYVSKYTCKGRAPLLANLGTTAVGGLVVRAKAGTSTTGMKRPATARGARRHEGIARNEWRRYNLLEVSGARWGTRRDYGCSRIGPISTRVSSDDAGKEERCKITGGCGDNDRCSAMEAVKPSQSRQIRGLYETETQIGAKVKILSKLKVEQKSNSSGLTGEWRVYELLGTLSDCPPN</sequence>
<protein>
    <submittedName>
        <fullName evidence="1">Uncharacterized protein</fullName>
    </submittedName>
</protein>
<name>A0ABR2AL34_9ROSI</name>
<dbReference type="EMBL" id="JBBPBM010000566">
    <property type="protein sequence ID" value="KAK8494096.1"/>
    <property type="molecule type" value="Genomic_DNA"/>
</dbReference>
<comment type="caution">
    <text evidence="1">The sequence shown here is derived from an EMBL/GenBank/DDBJ whole genome shotgun (WGS) entry which is preliminary data.</text>
</comment>
<evidence type="ECO:0000313" key="2">
    <source>
        <dbReference type="Proteomes" id="UP001472677"/>
    </source>
</evidence>
<organism evidence="1 2">
    <name type="scientific">Hibiscus sabdariffa</name>
    <name type="common">roselle</name>
    <dbReference type="NCBI Taxonomy" id="183260"/>
    <lineage>
        <taxon>Eukaryota</taxon>
        <taxon>Viridiplantae</taxon>
        <taxon>Streptophyta</taxon>
        <taxon>Embryophyta</taxon>
        <taxon>Tracheophyta</taxon>
        <taxon>Spermatophyta</taxon>
        <taxon>Magnoliopsida</taxon>
        <taxon>eudicotyledons</taxon>
        <taxon>Gunneridae</taxon>
        <taxon>Pentapetalae</taxon>
        <taxon>rosids</taxon>
        <taxon>malvids</taxon>
        <taxon>Malvales</taxon>
        <taxon>Malvaceae</taxon>
        <taxon>Malvoideae</taxon>
        <taxon>Hibiscus</taxon>
    </lineage>
</organism>
<dbReference type="Proteomes" id="UP001472677">
    <property type="component" value="Unassembled WGS sequence"/>
</dbReference>
<evidence type="ECO:0000313" key="1">
    <source>
        <dbReference type="EMBL" id="KAK8494096.1"/>
    </source>
</evidence>
<proteinExistence type="predicted"/>